<dbReference type="PANTHER" id="PTHR48207:SF4">
    <property type="entry name" value="BLL6097 PROTEIN"/>
    <property type="match status" value="1"/>
</dbReference>
<name>A0A2S4RT93_CITAM</name>
<dbReference type="Gene3D" id="3.40.50.10540">
    <property type="entry name" value="Crotonobetainyl-coa:carnitine coa-transferase, domain 1"/>
    <property type="match status" value="1"/>
</dbReference>
<organism evidence="2 3">
    <name type="scientific">Citrobacter amalonaticus</name>
    <dbReference type="NCBI Taxonomy" id="35703"/>
    <lineage>
        <taxon>Bacteria</taxon>
        <taxon>Pseudomonadati</taxon>
        <taxon>Pseudomonadota</taxon>
        <taxon>Gammaproteobacteria</taxon>
        <taxon>Enterobacterales</taxon>
        <taxon>Enterobacteriaceae</taxon>
        <taxon>Citrobacter</taxon>
    </lineage>
</organism>
<dbReference type="InterPro" id="IPR050483">
    <property type="entry name" value="CoA-transferase_III_domain"/>
</dbReference>
<dbReference type="RefSeq" id="WP_103777551.1">
    <property type="nucleotide sequence ID" value="NZ_PQLX01000008.1"/>
</dbReference>
<dbReference type="InterPro" id="IPR003673">
    <property type="entry name" value="CoA-Trfase_fam_III"/>
</dbReference>
<dbReference type="Gene3D" id="3.30.1540.10">
    <property type="entry name" value="formyl-coa transferase, domain 3"/>
    <property type="match status" value="1"/>
</dbReference>
<dbReference type="Pfam" id="PF02515">
    <property type="entry name" value="CoA_transf_3"/>
    <property type="match status" value="1"/>
</dbReference>
<protein>
    <submittedName>
        <fullName evidence="2">Carnitine dehydratase</fullName>
    </submittedName>
</protein>
<keyword evidence="1" id="KW-0808">Transferase</keyword>
<dbReference type="OrthoDB" id="9058532at2"/>
<dbReference type="InterPro" id="IPR044855">
    <property type="entry name" value="CoA-Trfase_III_dom3_sf"/>
</dbReference>
<dbReference type="AlphaFoldDB" id="A0A2S4RT93"/>
<comment type="caution">
    <text evidence="2">The sequence shown here is derived from an EMBL/GenBank/DDBJ whole genome shotgun (WGS) entry which is preliminary data.</text>
</comment>
<evidence type="ECO:0000313" key="2">
    <source>
        <dbReference type="EMBL" id="POU63007.1"/>
    </source>
</evidence>
<proteinExistence type="predicted"/>
<reference evidence="2 3" key="1">
    <citation type="submission" date="2018-01" db="EMBL/GenBank/DDBJ databases">
        <title>Complete genome sequences of 14 Citrobacter spp. isolated from plant in Canada.</title>
        <authorList>
            <person name="Bhandare S.G."/>
            <person name="Colavecchio A."/>
            <person name="Jeukens J."/>
            <person name="Emond-Rheault J.-G."/>
            <person name="Freschi L."/>
            <person name="Hamel J."/>
            <person name="Kukavica-Ibrulj I."/>
            <person name="Levesque R."/>
            <person name="Goodridge L."/>
        </authorList>
    </citation>
    <scope>NUCLEOTIDE SEQUENCE [LARGE SCALE GENOMIC DNA]</scope>
    <source>
        <strain evidence="2 3">S1285</strain>
    </source>
</reference>
<evidence type="ECO:0000256" key="1">
    <source>
        <dbReference type="ARBA" id="ARBA00022679"/>
    </source>
</evidence>
<dbReference type="SUPFAM" id="SSF89796">
    <property type="entry name" value="CoA-transferase family III (CaiB/BaiF)"/>
    <property type="match status" value="1"/>
</dbReference>
<dbReference type="EMBL" id="PQLX01000008">
    <property type="protein sequence ID" value="POU63007.1"/>
    <property type="molecule type" value="Genomic_DNA"/>
</dbReference>
<dbReference type="Proteomes" id="UP000237003">
    <property type="component" value="Unassembled WGS sequence"/>
</dbReference>
<dbReference type="GO" id="GO:0008410">
    <property type="term" value="F:CoA-transferase activity"/>
    <property type="evidence" value="ECO:0007669"/>
    <property type="project" value="TreeGrafter"/>
</dbReference>
<sequence length="384" mass="41964">MLPLTGLVVLDFSQFLAGPSAALRLADMGARVIKVERPHSGDASRNLSLNNQWVNNDSLLFHTINRGKESFTANLKEPRELAQVKQLIAQADILIENFRPGVMDKIGLGYEDARQINPRLIYASVTGYGTEGPWAKKPGQDLLVQAMSGLTWLNGNGDQPPTPFALSVADSLAGAHLVEGILACLIRRAKTRLGGRVEVSLMESLLSMQFEVLTTWLNDGHQAPCRSAQNNAHAYLAAPYGIYATQKGYIALAMGSVVELGKILQSAALAEYSEPAEWFSHRDEIKQVIAGILASETASFWLARLEEAGYWCAEVNDWATLTASEGFRALDMTHDVQLEDDKTIVMLKSPLRFNGTRTATSRPAPILGADTTRIRADFNLPEAD</sequence>
<dbReference type="InterPro" id="IPR023606">
    <property type="entry name" value="CoA-Trfase_III_dom_1_sf"/>
</dbReference>
<accession>A0A2S4RT93</accession>
<dbReference type="PANTHER" id="PTHR48207">
    <property type="entry name" value="SUCCINATE--HYDROXYMETHYLGLUTARATE COA-TRANSFERASE"/>
    <property type="match status" value="1"/>
</dbReference>
<evidence type="ECO:0000313" key="3">
    <source>
        <dbReference type="Proteomes" id="UP000237003"/>
    </source>
</evidence>
<gene>
    <name evidence="2" type="ORF">C3430_20095</name>
</gene>